<organism evidence="2 3">
    <name type="scientific">Hydnum rufescens UP504</name>
    <dbReference type="NCBI Taxonomy" id="1448309"/>
    <lineage>
        <taxon>Eukaryota</taxon>
        <taxon>Fungi</taxon>
        <taxon>Dikarya</taxon>
        <taxon>Basidiomycota</taxon>
        <taxon>Agaricomycotina</taxon>
        <taxon>Agaricomycetes</taxon>
        <taxon>Cantharellales</taxon>
        <taxon>Hydnaceae</taxon>
        <taxon>Hydnum</taxon>
    </lineage>
</organism>
<gene>
    <name evidence="2" type="ORF">BS47DRAFT_1363538</name>
</gene>
<proteinExistence type="predicted"/>
<dbReference type="AlphaFoldDB" id="A0A9P6DUQ7"/>
<comment type="caution">
    <text evidence="2">The sequence shown here is derived from an EMBL/GenBank/DDBJ whole genome shotgun (WGS) entry which is preliminary data.</text>
</comment>
<reference evidence="2" key="1">
    <citation type="journal article" date="2020" name="Nat. Commun.">
        <title>Large-scale genome sequencing of mycorrhizal fungi provides insights into the early evolution of symbiotic traits.</title>
        <authorList>
            <person name="Miyauchi S."/>
            <person name="Kiss E."/>
            <person name="Kuo A."/>
            <person name="Drula E."/>
            <person name="Kohler A."/>
            <person name="Sanchez-Garcia M."/>
            <person name="Morin E."/>
            <person name="Andreopoulos B."/>
            <person name="Barry K.W."/>
            <person name="Bonito G."/>
            <person name="Buee M."/>
            <person name="Carver A."/>
            <person name="Chen C."/>
            <person name="Cichocki N."/>
            <person name="Clum A."/>
            <person name="Culley D."/>
            <person name="Crous P.W."/>
            <person name="Fauchery L."/>
            <person name="Girlanda M."/>
            <person name="Hayes R.D."/>
            <person name="Keri Z."/>
            <person name="LaButti K."/>
            <person name="Lipzen A."/>
            <person name="Lombard V."/>
            <person name="Magnuson J."/>
            <person name="Maillard F."/>
            <person name="Murat C."/>
            <person name="Nolan M."/>
            <person name="Ohm R.A."/>
            <person name="Pangilinan J."/>
            <person name="Pereira M.F."/>
            <person name="Perotto S."/>
            <person name="Peter M."/>
            <person name="Pfister S."/>
            <person name="Riley R."/>
            <person name="Sitrit Y."/>
            <person name="Stielow J.B."/>
            <person name="Szollosi G."/>
            <person name="Zifcakova L."/>
            <person name="Stursova M."/>
            <person name="Spatafora J.W."/>
            <person name="Tedersoo L."/>
            <person name="Vaario L.M."/>
            <person name="Yamada A."/>
            <person name="Yan M."/>
            <person name="Wang P."/>
            <person name="Xu J."/>
            <person name="Bruns T."/>
            <person name="Baldrian P."/>
            <person name="Vilgalys R."/>
            <person name="Dunand C."/>
            <person name="Henrissat B."/>
            <person name="Grigoriev I.V."/>
            <person name="Hibbett D."/>
            <person name="Nagy L.G."/>
            <person name="Martin F.M."/>
        </authorList>
    </citation>
    <scope>NUCLEOTIDE SEQUENCE</scope>
    <source>
        <strain evidence="2">UP504</strain>
    </source>
</reference>
<feature type="region of interest" description="Disordered" evidence="1">
    <location>
        <begin position="548"/>
        <end position="617"/>
    </location>
</feature>
<keyword evidence="3" id="KW-1185">Reference proteome</keyword>
<evidence type="ECO:0000256" key="1">
    <source>
        <dbReference type="SAM" id="MobiDB-lite"/>
    </source>
</evidence>
<dbReference type="EMBL" id="MU128994">
    <property type="protein sequence ID" value="KAF9511898.1"/>
    <property type="molecule type" value="Genomic_DNA"/>
</dbReference>
<sequence>MVLMFNLEVQEEQSMMEAGDMEIWDKASKITPKMFTTLSMLPNIVTSCLDLYAHQLLRQLAYSSNNVLLHWFPLADKAVEPIPMPCTPSSLPSPLYTHESLLIMGCWSKSLKPNLHMRIAHHVPSLDHEDVLYHPAMHECIAIPPQLWSLAWYLKIIKRLDKLVGDYIDPFLSALVTTFQFISIWTKFAPAQYHTSYFLFEEDQQECNSRGRAHTFVIDWDSKLTEQLWTSKELKKLMMANKLLKLWAELTLARLYKLRKLHQGESLLTPMASEDLLPPTPELREWLHKVWHDPCLPTKKIARRAVAAGWEALEADIDGVRPIVQATRHPFSGNQAAKYREYNFKMEEAFEVQPLPWIDTKPYGLGLFVSTTTLEEQQASTSHWTTLSLNTGPGSILNVPTWPTPPSELAAFSHSSNYRASSFDLESSPPKWQEVPFKQVSTLGEGLCNALWTLSKANLGVINYLINQAESAEGGARWARSLWNAATNTPTLPAPGVSRAHGYYAEMVSAIPTRLPVTLFPQEQATAPIPFTFLPMKGLLISQASNGSTAHSGPLYARTSEPIPTESKGKGPMPPPSCPASSKGSDPGPSRGGGSSGSPGQGGPGPGFPPSGGVSGV</sequence>
<accession>A0A9P6DUQ7</accession>
<evidence type="ECO:0000313" key="3">
    <source>
        <dbReference type="Proteomes" id="UP000886523"/>
    </source>
</evidence>
<feature type="compositionally biased region" description="Gly residues" evidence="1">
    <location>
        <begin position="590"/>
        <end position="605"/>
    </location>
</feature>
<dbReference type="Proteomes" id="UP000886523">
    <property type="component" value="Unassembled WGS sequence"/>
</dbReference>
<protein>
    <submittedName>
        <fullName evidence="2">Uncharacterized protein</fullName>
    </submittedName>
</protein>
<name>A0A9P6DUQ7_9AGAM</name>
<evidence type="ECO:0000313" key="2">
    <source>
        <dbReference type="EMBL" id="KAF9511898.1"/>
    </source>
</evidence>